<dbReference type="EMBL" id="RCZM01000002">
    <property type="protein sequence ID" value="TPG18316.1"/>
    <property type="molecule type" value="Genomic_DNA"/>
</dbReference>
<dbReference type="InterPro" id="IPR046266">
    <property type="entry name" value="DUF6299"/>
</dbReference>
<feature type="chain" id="PRO_5038721647" description="DUF6299 domain-containing protein" evidence="1">
    <location>
        <begin position="22"/>
        <end position="268"/>
    </location>
</feature>
<dbReference type="Pfam" id="PF19816">
    <property type="entry name" value="DUF6299"/>
    <property type="match status" value="1"/>
</dbReference>
<keyword evidence="4" id="KW-1185">Reference proteome</keyword>
<feature type="domain" description="DUF6299" evidence="2">
    <location>
        <begin position="156"/>
        <end position="238"/>
    </location>
</feature>
<gene>
    <name evidence="3" type="ORF">EAH86_08090</name>
</gene>
<sequence length="268" mass="27024">MKRTALSAAAALILVPLLATAASAAPAPNDTAATATVVSALPSTIEQDTTGATTDATDAALNAQCGAPFTNASVWFRYTASADGGVIADMSASSYTGGFLVTEGDPAGGNLIACGPTTVGFATTAGQTYYVVAFSDTATQGGNLVVTFDNAPPPPEATVTVNPRGVANKDGSATLSGTYSCSNADDFFSDIEGSLTQQVGRVKINGSFFVNPIQCDRATHSWSGTAFTDNGVFKGGKGANVTFAFACGTFECAVGYTEQTVQLSGAKK</sequence>
<keyword evidence="1" id="KW-0732">Signal</keyword>
<dbReference type="Proteomes" id="UP000317722">
    <property type="component" value="Unassembled WGS sequence"/>
</dbReference>
<evidence type="ECO:0000259" key="2">
    <source>
        <dbReference type="Pfam" id="PF19816"/>
    </source>
</evidence>
<evidence type="ECO:0000256" key="1">
    <source>
        <dbReference type="SAM" id="SignalP"/>
    </source>
</evidence>
<organism evidence="3 4">
    <name type="scientific">Pedococcus bigeumensis</name>
    <dbReference type="NCBI Taxonomy" id="433644"/>
    <lineage>
        <taxon>Bacteria</taxon>
        <taxon>Bacillati</taxon>
        <taxon>Actinomycetota</taxon>
        <taxon>Actinomycetes</taxon>
        <taxon>Micrococcales</taxon>
        <taxon>Intrasporangiaceae</taxon>
        <taxon>Pedococcus</taxon>
    </lineage>
</organism>
<dbReference type="OrthoDB" id="4871964at2"/>
<protein>
    <recommendedName>
        <fullName evidence="2">DUF6299 domain-containing protein</fullName>
    </recommendedName>
</protein>
<dbReference type="RefSeq" id="WP_140738691.1">
    <property type="nucleotide sequence ID" value="NZ_RCZM01000002.1"/>
</dbReference>
<dbReference type="AlphaFoldDB" id="A0A502D2K0"/>
<feature type="signal peptide" evidence="1">
    <location>
        <begin position="1"/>
        <end position="21"/>
    </location>
</feature>
<proteinExistence type="predicted"/>
<evidence type="ECO:0000313" key="4">
    <source>
        <dbReference type="Proteomes" id="UP000317722"/>
    </source>
</evidence>
<evidence type="ECO:0000313" key="3">
    <source>
        <dbReference type="EMBL" id="TPG18316.1"/>
    </source>
</evidence>
<comment type="caution">
    <text evidence="3">The sequence shown here is derived from an EMBL/GenBank/DDBJ whole genome shotgun (WGS) entry which is preliminary data.</text>
</comment>
<name>A0A502D2K0_9MICO</name>
<accession>A0A502D2K0</accession>
<reference evidence="3 4" key="1">
    <citation type="journal article" date="2019" name="Environ. Microbiol.">
        <title>Species interactions and distinct microbial communities in high Arctic permafrost affected cryosols are associated with the CH4 and CO2 gas fluxes.</title>
        <authorList>
            <person name="Altshuler I."/>
            <person name="Hamel J."/>
            <person name="Turney S."/>
            <person name="Magnuson E."/>
            <person name="Levesque R."/>
            <person name="Greer C."/>
            <person name="Whyte L.G."/>
        </authorList>
    </citation>
    <scope>NUCLEOTIDE SEQUENCE [LARGE SCALE GENOMIC DNA]</scope>
    <source>
        <strain evidence="3 4">S9.3A</strain>
    </source>
</reference>